<comment type="caution">
    <text evidence="1">The sequence shown here is derived from an EMBL/GenBank/DDBJ whole genome shotgun (WGS) entry which is preliminary data.</text>
</comment>
<protein>
    <recommendedName>
        <fullName evidence="3">Glutathione S-transferase</fullName>
    </recommendedName>
</protein>
<dbReference type="AlphaFoldDB" id="A0A2W4WK53"/>
<evidence type="ECO:0000313" key="2">
    <source>
        <dbReference type="Proteomes" id="UP000249081"/>
    </source>
</evidence>
<proteinExistence type="predicted"/>
<evidence type="ECO:0008006" key="3">
    <source>
        <dbReference type="Google" id="ProtNLM"/>
    </source>
</evidence>
<organism evidence="1 2">
    <name type="scientific">Shackletoniella antarctica</name>
    <dbReference type="NCBI Taxonomy" id="268115"/>
    <lineage>
        <taxon>Bacteria</taxon>
        <taxon>Bacillati</taxon>
        <taxon>Cyanobacteriota</taxon>
        <taxon>Cyanophyceae</taxon>
        <taxon>Oculatellales</taxon>
        <taxon>Oculatellaceae</taxon>
        <taxon>Shackletoniella</taxon>
    </lineage>
</organism>
<reference evidence="1 2" key="2">
    <citation type="submission" date="2018-06" db="EMBL/GenBank/DDBJ databases">
        <title>Metagenomic assembly of (sub)arctic Cyanobacteria and their associated microbiome from non-axenic cultures.</title>
        <authorList>
            <person name="Baurain D."/>
        </authorList>
    </citation>
    <scope>NUCLEOTIDE SEQUENCE [LARGE SCALE GENOMIC DNA]</scope>
    <source>
        <strain evidence="1">ULC041bin1</strain>
    </source>
</reference>
<name>A0A2W4WK53_9CYAN</name>
<evidence type="ECO:0000313" key="1">
    <source>
        <dbReference type="EMBL" id="PZO44822.1"/>
    </source>
</evidence>
<sequence length="98" mass="10899">MLRLYLLLIGLGLWATVAGKALALPPLDDIPEEILRTEVITQARSPLNGEPLSAADYAALQDRLRDPNIEAVVSSDLAQLVQLLQLRRTFRPILPFLR</sequence>
<reference evidence="2" key="1">
    <citation type="submission" date="2018-04" db="EMBL/GenBank/DDBJ databases">
        <authorList>
            <person name="Cornet L."/>
        </authorList>
    </citation>
    <scope>NUCLEOTIDE SEQUENCE [LARGE SCALE GENOMIC DNA]</scope>
</reference>
<dbReference type="EMBL" id="QBMN01000013">
    <property type="protein sequence ID" value="PZO44822.1"/>
    <property type="molecule type" value="Genomic_DNA"/>
</dbReference>
<gene>
    <name evidence="1" type="ORF">DCF17_03210</name>
</gene>
<dbReference type="Proteomes" id="UP000249081">
    <property type="component" value="Unassembled WGS sequence"/>
</dbReference>
<accession>A0A2W4WK53</accession>